<evidence type="ECO:0000256" key="3">
    <source>
        <dbReference type="ARBA" id="ARBA00022989"/>
    </source>
</evidence>
<dbReference type="InterPro" id="IPR010432">
    <property type="entry name" value="RDD"/>
</dbReference>
<keyword evidence="2 6" id="KW-0812">Transmembrane</keyword>
<gene>
    <name evidence="8" type="ORF">GCM10011354_11410</name>
</gene>
<comment type="caution">
    <text evidence="8">The sequence shown here is derived from an EMBL/GenBank/DDBJ whole genome shotgun (WGS) entry which is preliminary data.</text>
</comment>
<name>A0A8J3ERG3_9ACTN</name>
<reference evidence="8" key="2">
    <citation type="submission" date="2020-09" db="EMBL/GenBank/DDBJ databases">
        <authorList>
            <person name="Sun Q."/>
            <person name="Zhou Y."/>
        </authorList>
    </citation>
    <scope>NUCLEOTIDE SEQUENCE</scope>
    <source>
        <strain evidence="8">CGMCC 1.14988</strain>
    </source>
</reference>
<dbReference type="RefSeq" id="WP_130649830.1">
    <property type="nucleotide sequence ID" value="NZ_BMHA01000003.1"/>
</dbReference>
<keyword evidence="3 6" id="KW-1133">Transmembrane helix</keyword>
<dbReference type="AlphaFoldDB" id="A0A8J3ERG3"/>
<evidence type="ECO:0000256" key="6">
    <source>
        <dbReference type="SAM" id="Phobius"/>
    </source>
</evidence>
<accession>A0A8J3ERG3</accession>
<organism evidence="8 9">
    <name type="scientific">Egicoccus halophilus</name>
    <dbReference type="NCBI Taxonomy" id="1670830"/>
    <lineage>
        <taxon>Bacteria</taxon>
        <taxon>Bacillati</taxon>
        <taxon>Actinomycetota</taxon>
        <taxon>Nitriliruptoria</taxon>
        <taxon>Egicoccales</taxon>
        <taxon>Egicoccaceae</taxon>
        <taxon>Egicoccus</taxon>
    </lineage>
</organism>
<reference evidence="8" key="1">
    <citation type="journal article" date="2014" name="Int. J. Syst. Evol. Microbiol.">
        <title>Complete genome sequence of Corynebacterium casei LMG S-19264T (=DSM 44701T), isolated from a smear-ripened cheese.</title>
        <authorList>
            <consortium name="US DOE Joint Genome Institute (JGI-PGF)"/>
            <person name="Walter F."/>
            <person name="Albersmeier A."/>
            <person name="Kalinowski J."/>
            <person name="Ruckert C."/>
        </authorList>
    </citation>
    <scope>NUCLEOTIDE SEQUENCE</scope>
    <source>
        <strain evidence="8">CGMCC 1.14988</strain>
    </source>
</reference>
<dbReference type="OrthoDB" id="9787732at2"/>
<dbReference type="PANTHER" id="PTHR38480">
    <property type="entry name" value="SLR0254 PROTEIN"/>
    <property type="match status" value="1"/>
</dbReference>
<evidence type="ECO:0000256" key="4">
    <source>
        <dbReference type="ARBA" id="ARBA00023136"/>
    </source>
</evidence>
<dbReference type="Proteomes" id="UP000650511">
    <property type="component" value="Unassembled WGS sequence"/>
</dbReference>
<evidence type="ECO:0000259" key="7">
    <source>
        <dbReference type="Pfam" id="PF06271"/>
    </source>
</evidence>
<feature type="region of interest" description="Disordered" evidence="5">
    <location>
        <begin position="252"/>
        <end position="312"/>
    </location>
</feature>
<dbReference type="PANTHER" id="PTHR38480:SF1">
    <property type="entry name" value="SLR0254 PROTEIN"/>
    <property type="match status" value="1"/>
</dbReference>
<evidence type="ECO:0000256" key="5">
    <source>
        <dbReference type="SAM" id="MobiDB-lite"/>
    </source>
</evidence>
<comment type="subcellular location">
    <subcellularLocation>
        <location evidence="1">Membrane</location>
        <topology evidence="1">Multi-pass membrane protein</topology>
    </subcellularLocation>
</comment>
<keyword evidence="4 6" id="KW-0472">Membrane</keyword>
<evidence type="ECO:0000313" key="8">
    <source>
        <dbReference type="EMBL" id="GGI04901.1"/>
    </source>
</evidence>
<feature type="transmembrane region" description="Helical" evidence="6">
    <location>
        <begin position="30"/>
        <end position="49"/>
    </location>
</feature>
<dbReference type="EMBL" id="BMHA01000003">
    <property type="protein sequence ID" value="GGI04901.1"/>
    <property type="molecule type" value="Genomic_DNA"/>
</dbReference>
<evidence type="ECO:0000256" key="2">
    <source>
        <dbReference type="ARBA" id="ARBA00022692"/>
    </source>
</evidence>
<evidence type="ECO:0000256" key="1">
    <source>
        <dbReference type="ARBA" id="ARBA00004141"/>
    </source>
</evidence>
<proteinExistence type="predicted"/>
<dbReference type="Pfam" id="PF06271">
    <property type="entry name" value="RDD"/>
    <property type="match status" value="1"/>
</dbReference>
<protein>
    <recommendedName>
        <fullName evidence="7">RDD domain-containing protein</fullName>
    </recommendedName>
</protein>
<dbReference type="GO" id="GO:0016020">
    <property type="term" value="C:membrane"/>
    <property type="evidence" value="ECO:0007669"/>
    <property type="project" value="UniProtKB-SubCell"/>
</dbReference>
<feature type="domain" description="RDD" evidence="7">
    <location>
        <begin position="23"/>
        <end position="152"/>
    </location>
</feature>
<sequence length="312" mass="31889">MQGPSGAGGTVTPEGVALDLEHATVGSRGIAYLLDLLAMGSLLLLFGLAESIFGVSGFVPGWLGLALLLLFVFAVLFGYPIGFETFWRGRTPGKAALGLRVVTTEGAPVGFRHATVRAVVGLVELLPTMGVPAMVSSLLNGRGQRLGDLAAGTVVLRVRRGSRAPVAHAFAPPAGLEDYTARLDVSALGSADYATVRETLLRLGDLAPGARREVTEVVADALLGRVAPPPPAGVPAEVWLVCVAAAVQRRRPATTAGPAADPTPPAPSGREHGRSGAASGPTATPDDSASIPPPAARTGDVEVPDDGFRPPQ</sequence>
<keyword evidence="9" id="KW-1185">Reference proteome</keyword>
<evidence type="ECO:0000313" key="9">
    <source>
        <dbReference type="Proteomes" id="UP000650511"/>
    </source>
</evidence>
<feature type="transmembrane region" description="Helical" evidence="6">
    <location>
        <begin position="61"/>
        <end position="81"/>
    </location>
</feature>